<reference evidence="4 5" key="1">
    <citation type="submission" date="2022-05" db="EMBL/GenBank/DDBJ databases">
        <authorList>
            <consortium name="Genoscope - CEA"/>
            <person name="William W."/>
        </authorList>
    </citation>
    <scope>NUCLEOTIDE SEQUENCE [LARGE SCALE GENOMIC DNA]</scope>
</reference>
<proteinExistence type="predicted"/>
<dbReference type="EMBL" id="CALNXI010004097">
    <property type="protein sequence ID" value="CAH3195075.1"/>
    <property type="molecule type" value="Genomic_DNA"/>
</dbReference>
<keyword evidence="1" id="KW-1015">Disulfide bond</keyword>
<dbReference type="SMART" id="SM00198">
    <property type="entry name" value="SCP"/>
    <property type="match status" value="1"/>
</dbReference>
<dbReference type="Pfam" id="PF00188">
    <property type="entry name" value="CAP"/>
    <property type="match status" value="1"/>
</dbReference>
<dbReference type="Pfam" id="PF00059">
    <property type="entry name" value="Lectin_C"/>
    <property type="match status" value="1"/>
</dbReference>
<evidence type="ECO:0000256" key="1">
    <source>
        <dbReference type="ARBA" id="ARBA00023157"/>
    </source>
</evidence>
<feature type="compositionally biased region" description="Acidic residues" evidence="2">
    <location>
        <begin position="755"/>
        <end position="773"/>
    </location>
</feature>
<protein>
    <recommendedName>
        <fullName evidence="3">C-type lectin domain-containing protein</fullName>
    </recommendedName>
</protein>
<dbReference type="SMART" id="SM00034">
    <property type="entry name" value="CLECT"/>
    <property type="match status" value="1"/>
</dbReference>
<gene>
    <name evidence="4" type="ORF">PEVE_00029323</name>
</gene>
<evidence type="ECO:0000256" key="2">
    <source>
        <dbReference type="SAM" id="MobiDB-lite"/>
    </source>
</evidence>
<feature type="region of interest" description="Disordered" evidence="2">
    <location>
        <begin position="535"/>
        <end position="555"/>
    </location>
</feature>
<keyword evidence="5" id="KW-1185">Reference proteome</keyword>
<dbReference type="Gene3D" id="3.10.100.10">
    <property type="entry name" value="Mannose-Binding Protein A, subunit A"/>
    <property type="match status" value="1"/>
</dbReference>
<dbReference type="Proteomes" id="UP001159427">
    <property type="component" value="Unassembled WGS sequence"/>
</dbReference>
<evidence type="ECO:0000259" key="3">
    <source>
        <dbReference type="PROSITE" id="PS50041"/>
    </source>
</evidence>
<dbReference type="SUPFAM" id="SSF56436">
    <property type="entry name" value="C-type lectin-like"/>
    <property type="match status" value="1"/>
</dbReference>
<feature type="compositionally biased region" description="Acidic residues" evidence="2">
    <location>
        <begin position="666"/>
        <end position="675"/>
    </location>
</feature>
<dbReference type="PROSITE" id="PS50041">
    <property type="entry name" value="C_TYPE_LECTIN_2"/>
    <property type="match status" value="1"/>
</dbReference>
<dbReference type="InterPro" id="IPR016187">
    <property type="entry name" value="CTDL_fold"/>
</dbReference>
<feature type="region of interest" description="Disordered" evidence="2">
    <location>
        <begin position="580"/>
        <end position="612"/>
    </location>
</feature>
<evidence type="ECO:0000313" key="4">
    <source>
        <dbReference type="EMBL" id="CAH3195075.1"/>
    </source>
</evidence>
<evidence type="ECO:0000313" key="5">
    <source>
        <dbReference type="Proteomes" id="UP001159427"/>
    </source>
</evidence>
<name>A0ABN8SUY0_9CNID</name>
<dbReference type="InterPro" id="IPR016186">
    <property type="entry name" value="C-type_lectin-like/link_sf"/>
</dbReference>
<comment type="caution">
    <text evidence="4">The sequence shown here is derived from an EMBL/GenBank/DDBJ whole genome shotgun (WGS) entry which is preliminary data.</text>
</comment>
<dbReference type="SUPFAM" id="SSF55797">
    <property type="entry name" value="PR-1-like"/>
    <property type="match status" value="1"/>
</dbReference>
<organism evidence="4 5">
    <name type="scientific">Porites evermanni</name>
    <dbReference type="NCBI Taxonomy" id="104178"/>
    <lineage>
        <taxon>Eukaryota</taxon>
        <taxon>Metazoa</taxon>
        <taxon>Cnidaria</taxon>
        <taxon>Anthozoa</taxon>
        <taxon>Hexacorallia</taxon>
        <taxon>Scleractinia</taxon>
        <taxon>Fungiina</taxon>
        <taxon>Poritidae</taxon>
        <taxon>Porites</taxon>
    </lineage>
</organism>
<feature type="compositionally biased region" description="Polar residues" evidence="2">
    <location>
        <begin position="535"/>
        <end position="545"/>
    </location>
</feature>
<feature type="region of interest" description="Disordered" evidence="2">
    <location>
        <begin position="633"/>
        <end position="799"/>
    </location>
</feature>
<feature type="domain" description="C-type lectin" evidence="3">
    <location>
        <begin position="169"/>
        <end position="287"/>
    </location>
</feature>
<dbReference type="InterPro" id="IPR050111">
    <property type="entry name" value="C-type_lectin/snaclec_domain"/>
</dbReference>
<feature type="compositionally biased region" description="Basic residues" evidence="2">
    <location>
        <begin position="778"/>
        <end position="792"/>
    </location>
</feature>
<feature type="compositionally biased region" description="Basic and acidic residues" evidence="2">
    <location>
        <begin position="698"/>
        <end position="716"/>
    </location>
</feature>
<sequence length="799" mass="90424">TNLNCVFVSGSLERDVLTYVNVFRHLHAVGPLLTDEIIHESAQNAAKMFMKTRNKDKVPIHQYSANFCTYTGSEEILDRTCVVSWYSSMKYYMWCQPKAEGQALPFVNMIWKASKKAGVGLAKGSDGTYYVVLYIALQDADNVAVNVPPVKVVMEASPKANCPPGYSRFDTSCFKYETTGVTWDEAVTRCALENATLASIRNAKEENFVRELQRKAGSTVETWIGLHDSVHEGRFKWFDGLRFKPGVCVPVHANGGHMENCVAWSIEKPKGCWEDRPCNQKIPFTCKIPVEGKSTYRTEILFKKFRWRPNYNNKNSKAYRDLINGIKVTFKELFTRKSGKKKGGFRKVKVKGIRAISFKGRPAGLGIAISVKFRSFNADPTLRFQKFLRGSEKLLSMDIDKPETTFLFSSGKAGDYCYSTCTQRHTCTPIYQQPSTYSYQPVYNVPAPPPYSPQPYPVSFPGSVQTVTTTTDPYPSTCPMSCTQHPTLDCYTQCNDECCEKRDGKRKGRPNRLRAAKDMHENFGRLDHLIDKVTNNGPPANSLDNFNDKTDDKDENAESVIDNLETNIENLGVNFDEEQAKHLSSQHNERDTAENTKTASNLTETSDFTKTKAGRMGLDENHVIRYMNKTKKSHDMIDDDQEPNNSDEEPANNFITTKHTNKHYEDENEEYEPLENDSRFRNNEETIPLSQEAIGMQDEEKAMDDRNEDSNEKSDISPEIEVDNSETLSGENDDEDDNDGTENVLNRDQDPPGPLEEDSVDSSDELLDEEGIDDVGKFGRKRDKVSHGKKNIKQALTEL</sequence>
<feature type="compositionally biased region" description="Acidic residues" evidence="2">
    <location>
        <begin position="731"/>
        <end position="740"/>
    </location>
</feature>
<feature type="compositionally biased region" description="Polar residues" evidence="2">
    <location>
        <begin position="595"/>
        <end position="608"/>
    </location>
</feature>
<feature type="compositionally biased region" description="Acidic residues" evidence="2">
    <location>
        <begin position="637"/>
        <end position="650"/>
    </location>
</feature>
<dbReference type="InterPro" id="IPR014044">
    <property type="entry name" value="CAP_dom"/>
</dbReference>
<dbReference type="PROSITE" id="PS00615">
    <property type="entry name" value="C_TYPE_LECTIN_1"/>
    <property type="match status" value="1"/>
</dbReference>
<dbReference type="InterPro" id="IPR018378">
    <property type="entry name" value="C-type_lectin_CS"/>
</dbReference>
<feature type="non-terminal residue" evidence="4">
    <location>
        <position position="1"/>
    </location>
</feature>
<dbReference type="InterPro" id="IPR035940">
    <property type="entry name" value="CAP_sf"/>
</dbReference>
<dbReference type="InterPro" id="IPR001304">
    <property type="entry name" value="C-type_lectin-like"/>
</dbReference>
<dbReference type="CDD" id="cd00037">
    <property type="entry name" value="CLECT"/>
    <property type="match status" value="1"/>
</dbReference>
<dbReference type="Gene3D" id="3.40.33.10">
    <property type="entry name" value="CAP"/>
    <property type="match status" value="1"/>
</dbReference>
<dbReference type="PANTHER" id="PTHR22803">
    <property type="entry name" value="MANNOSE, PHOSPHOLIPASE, LECTIN RECEPTOR RELATED"/>
    <property type="match status" value="1"/>
</dbReference>
<accession>A0ABN8SUY0</accession>